<evidence type="ECO:0000313" key="2">
    <source>
        <dbReference type="Proteomes" id="UP001431693"/>
    </source>
</evidence>
<dbReference type="Gene3D" id="3.30.1240.10">
    <property type="match status" value="1"/>
</dbReference>
<reference evidence="1" key="1">
    <citation type="submission" date="2023-05" db="EMBL/GenBank/DDBJ databases">
        <title>[olsenella] sp. nov., isolated from a pig farm feces dump.</title>
        <authorList>
            <person name="Chang Y.-H."/>
        </authorList>
    </citation>
    <scope>NUCLEOTIDE SEQUENCE</scope>
    <source>
        <strain evidence="1">YH-ols2217</strain>
    </source>
</reference>
<sequence length="281" mass="30849">MIRLVLTDLDNTLVNTPVSPRLTPFARHAIHRLQKAGVRFGPATGRMPWMLDPIFGDERDLWATSVQGNGQVGYLDGEKVFEHEVDWRTLRRLGEFLKDKPGAVLYAIDETDTLAVGGLTQEELNGQYDIAFRGPVVVDEVPERRWVKANVHCFRAPGAPDFQQLRVQMEALCPDLDFVSPTPEPILWDITNKGRSKASGIRELLGVMGLEEDEVAVFGDSDNDIEMLAAFPYSVAVANAKPGVLEAANYAVGSVEEDGAARAFLEIAEASARGALPAFLM</sequence>
<keyword evidence="1" id="KW-0378">Hydrolase</keyword>
<dbReference type="NCBIfam" id="TIGR01484">
    <property type="entry name" value="HAD-SF-IIB"/>
    <property type="match status" value="1"/>
</dbReference>
<dbReference type="InterPro" id="IPR006379">
    <property type="entry name" value="HAD-SF_hydro_IIB"/>
</dbReference>
<dbReference type="Proteomes" id="UP001431693">
    <property type="component" value="Unassembled WGS sequence"/>
</dbReference>
<dbReference type="SUPFAM" id="SSF56784">
    <property type="entry name" value="HAD-like"/>
    <property type="match status" value="1"/>
</dbReference>
<name>A0ABT6ZID3_9ACTN</name>
<dbReference type="InterPro" id="IPR023214">
    <property type="entry name" value="HAD_sf"/>
</dbReference>
<comment type="caution">
    <text evidence="1">The sequence shown here is derived from an EMBL/GenBank/DDBJ whole genome shotgun (WGS) entry which is preliminary data.</text>
</comment>
<protein>
    <submittedName>
        <fullName evidence="1">HAD family hydrolase</fullName>
        <ecNumber evidence="1">3.1.3.-</ecNumber>
    </submittedName>
</protein>
<proteinExistence type="predicted"/>
<dbReference type="PANTHER" id="PTHR10000">
    <property type="entry name" value="PHOSPHOSERINE PHOSPHATASE"/>
    <property type="match status" value="1"/>
</dbReference>
<organism evidence="1 2">
    <name type="scientific">Kribbibacterium absianum</name>
    <dbReference type="NCBI Taxonomy" id="3044210"/>
    <lineage>
        <taxon>Bacteria</taxon>
        <taxon>Bacillati</taxon>
        <taxon>Actinomycetota</taxon>
        <taxon>Coriobacteriia</taxon>
        <taxon>Coriobacteriales</taxon>
        <taxon>Kribbibacteriaceae</taxon>
        <taxon>Kribbibacterium</taxon>
    </lineage>
</organism>
<dbReference type="EC" id="3.1.3.-" evidence="1"/>
<dbReference type="Gene3D" id="3.40.50.1000">
    <property type="entry name" value="HAD superfamily/HAD-like"/>
    <property type="match status" value="1"/>
</dbReference>
<dbReference type="Pfam" id="PF08282">
    <property type="entry name" value="Hydrolase_3"/>
    <property type="match status" value="1"/>
</dbReference>
<accession>A0ABT6ZID3</accession>
<dbReference type="InterPro" id="IPR036412">
    <property type="entry name" value="HAD-like_sf"/>
</dbReference>
<gene>
    <name evidence="1" type="ORF">QJ043_00535</name>
</gene>
<dbReference type="RefSeq" id="WP_283722692.1">
    <property type="nucleotide sequence ID" value="NZ_JASJEX010000001.1"/>
</dbReference>
<dbReference type="GO" id="GO:0016787">
    <property type="term" value="F:hydrolase activity"/>
    <property type="evidence" value="ECO:0007669"/>
    <property type="project" value="UniProtKB-KW"/>
</dbReference>
<dbReference type="EMBL" id="JASJEX010000001">
    <property type="protein sequence ID" value="MDJ1128574.1"/>
    <property type="molecule type" value="Genomic_DNA"/>
</dbReference>
<dbReference type="PANTHER" id="PTHR10000:SF8">
    <property type="entry name" value="HAD SUPERFAMILY HYDROLASE-LIKE, TYPE 3"/>
    <property type="match status" value="1"/>
</dbReference>
<evidence type="ECO:0000313" key="1">
    <source>
        <dbReference type="EMBL" id="MDJ1128574.1"/>
    </source>
</evidence>
<keyword evidence="2" id="KW-1185">Reference proteome</keyword>